<protein>
    <submittedName>
        <fullName evidence="3">BA75_01781T0</fullName>
    </submittedName>
</protein>
<dbReference type="EMBL" id="CP014584">
    <property type="protein sequence ID" value="ANZ74125.1"/>
    <property type="molecule type" value="Genomic_DNA"/>
</dbReference>
<evidence type="ECO:0000259" key="2">
    <source>
        <dbReference type="Pfam" id="PF09811"/>
    </source>
</evidence>
<organism evidence="3 4">
    <name type="scientific">Komagataella pastoris</name>
    <name type="common">Yeast</name>
    <name type="synonym">Pichia pastoris</name>
    <dbReference type="NCBI Taxonomy" id="4922"/>
    <lineage>
        <taxon>Eukaryota</taxon>
        <taxon>Fungi</taxon>
        <taxon>Dikarya</taxon>
        <taxon>Ascomycota</taxon>
        <taxon>Saccharomycotina</taxon>
        <taxon>Pichiomycetes</taxon>
        <taxon>Pichiales</taxon>
        <taxon>Pichiaceae</taxon>
        <taxon>Komagataella</taxon>
    </lineage>
</organism>
<dbReference type="OrthoDB" id="48036at2759"/>
<evidence type="ECO:0000313" key="3">
    <source>
        <dbReference type="EMBL" id="ANZ74125.1"/>
    </source>
</evidence>
<dbReference type="AlphaFoldDB" id="A0A1B2J892"/>
<dbReference type="Proteomes" id="UP000094565">
    <property type="component" value="Chromosome 1"/>
</dbReference>
<sequence length="171" mass="19391">MLEGEVSEAPSKAMIRMERTGSNNSSMDDPFESVLSLEQQFYQDGYNEGYQKGVESHFKEGKEYGVQTGFQKFVFLGFIQGFTKNILASDQENVKVKENALQIQSILESLQDHTSNSDADQELLESALKKCRNKLRVICNQLQHKTSLNQMENLCLDITGKIPGEILEDTW</sequence>
<evidence type="ECO:0000256" key="1">
    <source>
        <dbReference type="ARBA" id="ARBA00038090"/>
    </source>
</evidence>
<gene>
    <name evidence="3" type="ORF">ATY40_BA7501781</name>
</gene>
<dbReference type="InterPro" id="IPR052436">
    <property type="entry name" value="LTO1_adapter"/>
</dbReference>
<accession>A0A1B2J892</accession>
<evidence type="ECO:0000313" key="4">
    <source>
        <dbReference type="Proteomes" id="UP000094565"/>
    </source>
</evidence>
<proteinExistence type="inferred from homology"/>
<dbReference type="PANTHER" id="PTHR28532">
    <property type="entry name" value="GEO13458P1"/>
    <property type="match status" value="1"/>
</dbReference>
<dbReference type="InterPro" id="IPR019191">
    <property type="entry name" value="Essential_protein_Yae1_N"/>
</dbReference>
<dbReference type="Pfam" id="PF09811">
    <property type="entry name" value="Yae1_N"/>
    <property type="match status" value="1"/>
</dbReference>
<feature type="domain" description="Essential protein Yae1 N-terminal" evidence="2">
    <location>
        <begin position="45"/>
        <end position="82"/>
    </location>
</feature>
<name>A0A1B2J892_PICPA</name>
<keyword evidence="4" id="KW-1185">Reference proteome</keyword>
<comment type="similarity">
    <text evidence="1">Belongs to the LTO1 family.</text>
</comment>
<reference evidence="3 4" key="1">
    <citation type="submission" date="2016-02" db="EMBL/GenBank/DDBJ databases">
        <title>Comparative genomic and transcriptomic foundation for Pichia pastoris.</title>
        <authorList>
            <person name="Love K.R."/>
            <person name="Shah K.A."/>
            <person name="Whittaker C.A."/>
            <person name="Wu J."/>
            <person name="Bartlett M.C."/>
            <person name="Ma D."/>
            <person name="Leeson R.L."/>
            <person name="Priest M."/>
            <person name="Young S.K."/>
            <person name="Love J.C."/>
        </authorList>
    </citation>
    <scope>NUCLEOTIDE SEQUENCE [LARGE SCALE GENOMIC DNA]</scope>
    <source>
        <strain evidence="3 4">ATCC 28485</strain>
    </source>
</reference>
<dbReference type="PANTHER" id="PTHR28532:SF1">
    <property type="entry name" value="ORAL CANCER OVEREXPRESSED 1"/>
    <property type="match status" value="1"/>
</dbReference>